<dbReference type="Proteomes" id="UP000805193">
    <property type="component" value="Unassembled WGS sequence"/>
</dbReference>
<reference evidence="1 2" key="1">
    <citation type="journal article" date="2020" name="Cell">
        <title>Large-Scale Comparative Analyses of Tick Genomes Elucidate Their Genetic Diversity and Vector Capacities.</title>
        <authorList>
            <consortium name="Tick Genome and Microbiome Consortium (TIGMIC)"/>
            <person name="Jia N."/>
            <person name="Wang J."/>
            <person name="Shi W."/>
            <person name="Du L."/>
            <person name="Sun Y."/>
            <person name="Zhan W."/>
            <person name="Jiang J.F."/>
            <person name="Wang Q."/>
            <person name="Zhang B."/>
            <person name="Ji P."/>
            <person name="Bell-Sakyi L."/>
            <person name="Cui X.M."/>
            <person name="Yuan T.T."/>
            <person name="Jiang B.G."/>
            <person name="Yang W.F."/>
            <person name="Lam T.T."/>
            <person name="Chang Q.C."/>
            <person name="Ding S.J."/>
            <person name="Wang X.J."/>
            <person name="Zhu J.G."/>
            <person name="Ruan X.D."/>
            <person name="Zhao L."/>
            <person name="Wei J.T."/>
            <person name="Ye R.Z."/>
            <person name="Que T.C."/>
            <person name="Du C.H."/>
            <person name="Zhou Y.H."/>
            <person name="Cheng J.X."/>
            <person name="Dai P.F."/>
            <person name="Guo W.B."/>
            <person name="Han X.H."/>
            <person name="Huang E.J."/>
            <person name="Li L.F."/>
            <person name="Wei W."/>
            <person name="Gao Y.C."/>
            <person name="Liu J.Z."/>
            <person name="Shao H.Z."/>
            <person name="Wang X."/>
            <person name="Wang C.C."/>
            <person name="Yang T.C."/>
            <person name="Huo Q.B."/>
            <person name="Li W."/>
            <person name="Chen H.Y."/>
            <person name="Chen S.E."/>
            <person name="Zhou L.G."/>
            <person name="Ni X.B."/>
            <person name="Tian J.H."/>
            <person name="Sheng Y."/>
            <person name="Liu T."/>
            <person name="Pan Y.S."/>
            <person name="Xia L.Y."/>
            <person name="Li J."/>
            <person name="Zhao F."/>
            <person name="Cao W.C."/>
        </authorList>
    </citation>
    <scope>NUCLEOTIDE SEQUENCE [LARGE SCALE GENOMIC DNA]</scope>
    <source>
        <tissue evidence="1">Larvae</tissue>
    </source>
</reference>
<protein>
    <submittedName>
        <fullName evidence="1">Uncharacterized protein</fullName>
    </submittedName>
</protein>
<proteinExistence type="predicted"/>
<accession>A0AC60QNZ3</accession>
<keyword evidence="2" id="KW-1185">Reference proteome</keyword>
<name>A0AC60QNZ3_IXOPE</name>
<dbReference type="EMBL" id="JABSTQ010006064">
    <property type="protein sequence ID" value="KAG0438005.1"/>
    <property type="molecule type" value="Genomic_DNA"/>
</dbReference>
<organism evidence="1 2">
    <name type="scientific">Ixodes persulcatus</name>
    <name type="common">Taiga tick</name>
    <dbReference type="NCBI Taxonomy" id="34615"/>
    <lineage>
        <taxon>Eukaryota</taxon>
        <taxon>Metazoa</taxon>
        <taxon>Ecdysozoa</taxon>
        <taxon>Arthropoda</taxon>
        <taxon>Chelicerata</taxon>
        <taxon>Arachnida</taxon>
        <taxon>Acari</taxon>
        <taxon>Parasitiformes</taxon>
        <taxon>Ixodida</taxon>
        <taxon>Ixodoidea</taxon>
        <taxon>Ixodidae</taxon>
        <taxon>Ixodinae</taxon>
        <taxon>Ixodes</taxon>
    </lineage>
</organism>
<gene>
    <name evidence="1" type="ORF">HPB47_017190</name>
</gene>
<evidence type="ECO:0000313" key="2">
    <source>
        <dbReference type="Proteomes" id="UP000805193"/>
    </source>
</evidence>
<sequence length="343" mass="36191">MSVRRPVLVLVLSSFTDGKGTDGSLVAGTFVVVASGSPSPVASVLGITVARSVSFPRSGTHLMQQLLQLIWNGDVVFANEFLQNRIALSSAIYKRIVYEAMPQDEKLRHLFKGLSQQLLSVVAPKSPPTVHQLIAECKKYEELQSGRIFNAPFESLPEVSASSTAEEPSSRGHSDTQSNADWVSELGWRRRPPKAATGGVWADRALDLVLGPARPTVALVDGVPTFALLQDVLLPEDLLAQAVREVSLPTLSSPFLPVSGPSPAPGLSGAPASPVDPSGSTGDSGSSLDGQPGGRSPSHPMMARRPSTPPVAGRDRGHRRPVLRQSPPGGLPAWTSPHACAAH</sequence>
<comment type="caution">
    <text evidence="1">The sequence shown here is derived from an EMBL/GenBank/DDBJ whole genome shotgun (WGS) entry which is preliminary data.</text>
</comment>
<evidence type="ECO:0000313" key="1">
    <source>
        <dbReference type="EMBL" id="KAG0438005.1"/>
    </source>
</evidence>